<comment type="caution">
    <text evidence="7">The sequence shown here is derived from an EMBL/GenBank/DDBJ whole genome shotgun (WGS) entry which is preliminary data.</text>
</comment>
<reference evidence="7" key="1">
    <citation type="submission" date="2020-08" db="EMBL/GenBank/DDBJ databases">
        <title>Chromosome-level assembly of Southern catfish (Silurus meridionalis) provides insights into visual adaptation to the nocturnal and benthic lifestyles.</title>
        <authorList>
            <person name="Zhang Y."/>
            <person name="Wang D."/>
            <person name="Peng Z."/>
        </authorList>
    </citation>
    <scope>NUCLEOTIDE SEQUENCE</scope>
    <source>
        <strain evidence="7">SWU-2019-XX</strain>
        <tissue evidence="7">Muscle</tissue>
    </source>
</reference>
<feature type="transmembrane region" description="Helical" evidence="5">
    <location>
        <begin position="266"/>
        <end position="286"/>
    </location>
</feature>
<evidence type="ECO:0000256" key="5">
    <source>
        <dbReference type="SAM" id="Phobius"/>
    </source>
</evidence>
<dbReference type="SUPFAM" id="SSF81321">
    <property type="entry name" value="Family A G protein-coupled receptor-like"/>
    <property type="match status" value="1"/>
</dbReference>
<dbReference type="GO" id="GO:0004930">
    <property type="term" value="F:G protein-coupled receptor activity"/>
    <property type="evidence" value="ECO:0007669"/>
    <property type="project" value="InterPro"/>
</dbReference>
<comment type="subcellular location">
    <subcellularLocation>
        <location evidence="1">Membrane</location>
    </subcellularLocation>
</comment>
<dbReference type="InterPro" id="IPR000276">
    <property type="entry name" value="GPCR_Rhodpsn"/>
</dbReference>
<dbReference type="GO" id="GO:0004984">
    <property type="term" value="F:olfactory receptor activity"/>
    <property type="evidence" value="ECO:0007669"/>
    <property type="project" value="TreeGrafter"/>
</dbReference>
<keyword evidence="8" id="KW-1185">Reference proteome</keyword>
<evidence type="ECO:0000256" key="1">
    <source>
        <dbReference type="ARBA" id="ARBA00004370"/>
    </source>
</evidence>
<dbReference type="AlphaFoldDB" id="A0A8T0BWB0"/>
<sequence>AMNITDQLRIPDSYQEAFAKNIIIVLFAIIIIFINGMLVVTFFFNPVFHSESRYILYINLVINDTLMICISVTLYVFTYALPNINVFVCCTLLAIASTTFMNTPLNLAGMAVERYIAICNPLHHARICTVKRTYMLICLLWGIGAIPAITDIIITSASQPITFFYSLTFCQPITVYNTAYHAKKTIATQTIYMSVVWIILIYTYFKVLFIAKAVSSSHHQNLAKKARNTILLHGCQLLLCMMSYVSPLLDMLLIPFFSTHRTKITFFNYLLTNIVPRLLSSLIYGIRDKKFVRDIKGYFS</sequence>
<feature type="transmembrane region" description="Helical" evidence="5">
    <location>
        <begin position="56"/>
        <end position="78"/>
    </location>
</feature>
<feature type="transmembrane region" description="Helical" evidence="5">
    <location>
        <begin position="84"/>
        <end position="112"/>
    </location>
</feature>
<dbReference type="CDD" id="cd00637">
    <property type="entry name" value="7tm_classA_rhodopsin-like"/>
    <property type="match status" value="1"/>
</dbReference>
<dbReference type="GO" id="GO:0016020">
    <property type="term" value="C:membrane"/>
    <property type="evidence" value="ECO:0007669"/>
    <property type="project" value="UniProtKB-SubCell"/>
</dbReference>
<dbReference type="Pfam" id="PF00001">
    <property type="entry name" value="7tm_1"/>
    <property type="match status" value="1"/>
</dbReference>
<name>A0A8T0BWB0_SILME</name>
<organism evidence="7 8">
    <name type="scientific">Silurus meridionalis</name>
    <name type="common">Southern catfish</name>
    <name type="synonym">Silurus soldatovi meridionalis</name>
    <dbReference type="NCBI Taxonomy" id="175797"/>
    <lineage>
        <taxon>Eukaryota</taxon>
        <taxon>Metazoa</taxon>
        <taxon>Chordata</taxon>
        <taxon>Craniata</taxon>
        <taxon>Vertebrata</taxon>
        <taxon>Euteleostomi</taxon>
        <taxon>Actinopterygii</taxon>
        <taxon>Neopterygii</taxon>
        <taxon>Teleostei</taxon>
        <taxon>Ostariophysi</taxon>
        <taxon>Siluriformes</taxon>
        <taxon>Siluridae</taxon>
        <taxon>Silurus</taxon>
    </lineage>
</organism>
<evidence type="ECO:0000313" key="8">
    <source>
        <dbReference type="Proteomes" id="UP000606274"/>
    </source>
</evidence>
<feature type="domain" description="G-protein coupled receptors family 1 profile" evidence="6">
    <location>
        <begin position="34"/>
        <end position="284"/>
    </location>
</feature>
<evidence type="ECO:0000256" key="3">
    <source>
        <dbReference type="ARBA" id="ARBA00022989"/>
    </source>
</evidence>
<dbReference type="GO" id="GO:0005549">
    <property type="term" value="F:odorant binding"/>
    <property type="evidence" value="ECO:0007669"/>
    <property type="project" value="TreeGrafter"/>
</dbReference>
<dbReference type="PROSITE" id="PS50262">
    <property type="entry name" value="G_PROTEIN_RECEP_F1_2"/>
    <property type="match status" value="1"/>
</dbReference>
<evidence type="ECO:0000256" key="4">
    <source>
        <dbReference type="ARBA" id="ARBA00023136"/>
    </source>
</evidence>
<feature type="non-terminal residue" evidence="7">
    <location>
        <position position="300"/>
    </location>
</feature>
<keyword evidence="2 5" id="KW-0812">Transmembrane</keyword>
<evidence type="ECO:0000256" key="2">
    <source>
        <dbReference type="ARBA" id="ARBA00022692"/>
    </source>
</evidence>
<gene>
    <name evidence="7" type="ORF">HF521_000400</name>
</gene>
<dbReference type="PANTHER" id="PTHR26451:SF998">
    <property type="entry name" value="ODORANT RECEPTOR-RELATED"/>
    <property type="match status" value="1"/>
</dbReference>
<accession>A0A8T0BWB0</accession>
<keyword evidence="4 5" id="KW-0472">Membrane</keyword>
<dbReference type="FunFam" id="1.20.1070.10:FF:000096">
    <property type="entry name" value="Odorant receptor 131-2"/>
    <property type="match status" value="1"/>
</dbReference>
<dbReference type="Gene3D" id="1.20.1070.10">
    <property type="entry name" value="Rhodopsin 7-helix transmembrane proteins"/>
    <property type="match status" value="1"/>
</dbReference>
<evidence type="ECO:0000313" key="7">
    <source>
        <dbReference type="EMBL" id="KAF7711389.1"/>
    </source>
</evidence>
<feature type="transmembrane region" description="Helical" evidence="5">
    <location>
        <begin position="133"/>
        <end position="154"/>
    </location>
</feature>
<dbReference type="InterPro" id="IPR052921">
    <property type="entry name" value="GPCR1_Superfamily_Member"/>
</dbReference>
<evidence type="ECO:0000259" key="6">
    <source>
        <dbReference type="PROSITE" id="PS50262"/>
    </source>
</evidence>
<feature type="transmembrane region" description="Helical" evidence="5">
    <location>
        <begin position="22"/>
        <end position="44"/>
    </location>
</feature>
<dbReference type="EMBL" id="JABFDY010000001">
    <property type="protein sequence ID" value="KAF7711389.1"/>
    <property type="molecule type" value="Genomic_DNA"/>
</dbReference>
<keyword evidence="3 5" id="KW-1133">Transmembrane helix</keyword>
<feature type="transmembrane region" description="Helical" evidence="5">
    <location>
        <begin position="230"/>
        <end position="254"/>
    </location>
</feature>
<proteinExistence type="predicted"/>
<dbReference type="PANTHER" id="PTHR26451">
    <property type="entry name" value="G_PROTEIN_RECEP_F1_2 DOMAIN-CONTAINING PROTEIN"/>
    <property type="match status" value="1"/>
</dbReference>
<feature type="transmembrane region" description="Helical" evidence="5">
    <location>
        <begin position="191"/>
        <end position="209"/>
    </location>
</feature>
<dbReference type="Proteomes" id="UP000606274">
    <property type="component" value="Unassembled WGS sequence"/>
</dbReference>
<feature type="non-terminal residue" evidence="7">
    <location>
        <position position="1"/>
    </location>
</feature>
<dbReference type="InterPro" id="IPR017452">
    <property type="entry name" value="GPCR_Rhodpsn_7TM"/>
</dbReference>
<protein>
    <recommendedName>
        <fullName evidence="6">G-protein coupled receptors family 1 profile domain-containing protein</fullName>
    </recommendedName>
</protein>